<dbReference type="Gene3D" id="1.10.443.10">
    <property type="entry name" value="Intergrase catalytic core"/>
    <property type="match status" value="1"/>
</dbReference>
<protein>
    <recommendedName>
        <fullName evidence="4">Tyr recombinase domain-containing protein</fullName>
    </recommendedName>
</protein>
<evidence type="ECO:0000313" key="2">
    <source>
        <dbReference type="EMBL" id="MET3868664.1"/>
    </source>
</evidence>
<keyword evidence="3" id="KW-1185">Reference proteome</keyword>
<reference evidence="2 3" key="1">
    <citation type="submission" date="2024-06" db="EMBL/GenBank/DDBJ databases">
        <title>Genomics of switchgrass bacterial isolates.</title>
        <authorList>
            <person name="Shade A."/>
        </authorList>
    </citation>
    <scope>NUCLEOTIDE SEQUENCE [LARGE SCALE GENOMIC DNA]</scope>
    <source>
        <strain evidence="2 3">PvP084</strain>
    </source>
</reference>
<organism evidence="2 3">
    <name type="scientific">Methylobacterium radiotolerans</name>
    <dbReference type="NCBI Taxonomy" id="31998"/>
    <lineage>
        <taxon>Bacteria</taxon>
        <taxon>Pseudomonadati</taxon>
        <taxon>Pseudomonadota</taxon>
        <taxon>Alphaproteobacteria</taxon>
        <taxon>Hyphomicrobiales</taxon>
        <taxon>Methylobacteriaceae</taxon>
        <taxon>Methylobacterium</taxon>
    </lineage>
</organism>
<dbReference type="EMBL" id="JBEPNW010000002">
    <property type="protein sequence ID" value="MET3868664.1"/>
    <property type="molecule type" value="Genomic_DNA"/>
</dbReference>
<evidence type="ECO:0000313" key="3">
    <source>
        <dbReference type="Proteomes" id="UP001549119"/>
    </source>
</evidence>
<keyword evidence="1" id="KW-0233">DNA recombination</keyword>
<dbReference type="RefSeq" id="WP_209650300.1">
    <property type="nucleotide sequence ID" value="NZ_JBEPNV010000001.1"/>
</dbReference>
<evidence type="ECO:0000256" key="1">
    <source>
        <dbReference type="ARBA" id="ARBA00023172"/>
    </source>
</evidence>
<dbReference type="InterPro" id="IPR011010">
    <property type="entry name" value="DNA_brk_join_enz"/>
</dbReference>
<dbReference type="Proteomes" id="UP001549119">
    <property type="component" value="Unassembled WGS sequence"/>
</dbReference>
<gene>
    <name evidence="2" type="ORF">ABIC20_005973</name>
</gene>
<proteinExistence type="predicted"/>
<evidence type="ECO:0008006" key="4">
    <source>
        <dbReference type="Google" id="ProtNLM"/>
    </source>
</evidence>
<name>A0ABV2NQ58_9HYPH</name>
<dbReference type="SUPFAM" id="SSF56349">
    <property type="entry name" value="DNA breaking-rejoining enzymes"/>
    <property type="match status" value="1"/>
</dbReference>
<dbReference type="InterPro" id="IPR013762">
    <property type="entry name" value="Integrase-like_cat_sf"/>
</dbReference>
<comment type="caution">
    <text evidence="2">The sequence shown here is derived from an EMBL/GenBank/DDBJ whole genome shotgun (WGS) entry which is preliminary data.</text>
</comment>
<sequence>MGTVKIPYLVVRERHGKRLAYWCPTPKMKAAGFSLIALGPDGPDAWRDARTWNERWQAHRKGVKASEKPKWPRGSLGEAYDRYRATEGWNRKQARTREDWERGWRYIAPIFGDVAPHTVDYDLIDAWYADLIESAGVREAHRAMKIWRALWVVAAAMSGGRPFYCARGADPSLGVRRVTPKARAAIWQEHELRRIIHRAWREGYRGLACLVSIMWDTAFSPVDARSLTAGQLVRVGRFGAFEIGRAKTGQAAIGTLSRRSAVLMRAYLEGLGLRPLPSTPLFRTREGAPYRKNSLAEDFRDLRRLVDPKETRQMLDIRRSVAIEARAGGASREHLGAKLANSIAANAELERTYQPVDIDAVQAVDRARLNARRRARATRASK</sequence>
<accession>A0ABV2NQ58</accession>